<keyword evidence="3" id="KW-1133">Transmembrane helix</keyword>
<dbReference type="PANTHER" id="PTHR41814:SF1">
    <property type="entry name" value="CELLULASE"/>
    <property type="match status" value="1"/>
</dbReference>
<dbReference type="Proteomes" id="UP000186303">
    <property type="component" value="Chromosome 1"/>
</dbReference>
<dbReference type="OMA" id="GMITRNN"/>
<evidence type="ECO:0000256" key="1">
    <source>
        <dbReference type="ARBA" id="ARBA00022801"/>
    </source>
</evidence>
<dbReference type="SUPFAM" id="SSF56801">
    <property type="entry name" value="Acetyl-CoA synthetase-like"/>
    <property type="match status" value="1"/>
</dbReference>
<keyword evidence="5" id="KW-1185">Reference proteome</keyword>
<dbReference type="Pfam" id="PF07470">
    <property type="entry name" value="Glyco_hydro_88"/>
    <property type="match status" value="1"/>
</dbReference>
<evidence type="ECO:0000256" key="3">
    <source>
        <dbReference type="SAM" id="Phobius"/>
    </source>
</evidence>
<organism evidence="4 5">
    <name type="scientific">Malassezia sympodialis (strain ATCC 42132)</name>
    <name type="common">Atopic eczema-associated yeast</name>
    <dbReference type="NCBI Taxonomy" id="1230383"/>
    <lineage>
        <taxon>Eukaryota</taxon>
        <taxon>Fungi</taxon>
        <taxon>Dikarya</taxon>
        <taxon>Basidiomycota</taxon>
        <taxon>Ustilaginomycotina</taxon>
        <taxon>Malasseziomycetes</taxon>
        <taxon>Malasseziales</taxon>
        <taxon>Malasseziaceae</taxon>
        <taxon>Malassezia</taxon>
    </lineage>
</organism>
<dbReference type="GO" id="GO:0005975">
    <property type="term" value="P:carbohydrate metabolic process"/>
    <property type="evidence" value="ECO:0007669"/>
    <property type="project" value="InterPro"/>
</dbReference>
<dbReference type="Gene3D" id="1.50.10.10">
    <property type="match status" value="1"/>
</dbReference>
<dbReference type="InterPro" id="IPR010905">
    <property type="entry name" value="Glyco_hydro_88"/>
</dbReference>
<evidence type="ECO:0000313" key="5">
    <source>
        <dbReference type="Proteomes" id="UP000186303"/>
    </source>
</evidence>
<keyword evidence="3" id="KW-0472">Membrane</keyword>
<feature type="region of interest" description="Disordered" evidence="2">
    <location>
        <begin position="1031"/>
        <end position="1050"/>
    </location>
</feature>
<proteinExistence type="predicted"/>
<feature type="region of interest" description="Disordered" evidence="2">
    <location>
        <begin position="208"/>
        <end position="238"/>
    </location>
</feature>
<dbReference type="VEuPathDB" id="FungiDB:MSYG_0316"/>
<evidence type="ECO:0000256" key="2">
    <source>
        <dbReference type="SAM" id="MobiDB-lite"/>
    </source>
</evidence>
<name>A0A1M8A0K5_MALS4</name>
<dbReference type="OrthoDB" id="4138492at2759"/>
<keyword evidence="1" id="KW-0378">Hydrolase</keyword>
<protein>
    <submittedName>
        <fullName evidence="4">Uncharacterized protein</fullName>
    </submittedName>
</protein>
<dbReference type="InterPro" id="IPR012341">
    <property type="entry name" value="6hp_glycosidase-like_sf"/>
</dbReference>
<dbReference type="AlphaFoldDB" id="A0A1M8A0K5"/>
<dbReference type="PANTHER" id="PTHR41814">
    <property type="entry name" value="EXPRESSED PROTEIN"/>
    <property type="match status" value="1"/>
</dbReference>
<evidence type="ECO:0000313" key="4">
    <source>
        <dbReference type="EMBL" id="SHO75982.1"/>
    </source>
</evidence>
<reference evidence="5" key="1">
    <citation type="journal article" date="2017" name="Nucleic Acids Res.">
        <title>Proteogenomics produces comprehensive and highly accurate protein-coding gene annotation in a complete genome assembly of Malassezia sympodialis.</title>
        <authorList>
            <person name="Zhu Y."/>
            <person name="Engstroem P.G."/>
            <person name="Tellgren-Roth C."/>
            <person name="Baudo C.D."/>
            <person name="Kennell J.C."/>
            <person name="Sun S."/>
            <person name="Billmyre R.B."/>
            <person name="Schroeder M.S."/>
            <person name="Andersson A."/>
            <person name="Holm T."/>
            <person name="Sigurgeirsson B."/>
            <person name="Wu G."/>
            <person name="Sankaranarayanan S.R."/>
            <person name="Siddharthan R."/>
            <person name="Sanyal K."/>
            <person name="Lundeberg J."/>
            <person name="Nystedt B."/>
            <person name="Boekhout T."/>
            <person name="Dawson T.L. Jr."/>
            <person name="Heitman J."/>
            <person name="Scheynius A."/>
            <person name="Lehtioe J."/>
        </authorList>
    </citation>
    <scope>NUCLEOTIDE SEQUENCE [LARGE SCALE GENOMIC DNA]</scope>
    <source>
        <strain evidence="5">ATCC 42132</strain>
    </source>
</reference>
<sequence length="1074" mass="113497">MSESSLIRIDAYSIGLLAVLAACLLYARIIQHRDQPVLHPLILHRQSEASSVHLVGESPTYRNVNAPLGRDLAMRPQRSTPTIATLLAQGLTGTEGSHVRRVMDASLSNDELRAQAAAFMRGVETLVKSDSPTIVVCGFLDTAPAVIAAIAGAVANERARTVMVPPGLAPTKRPGGIDLATTAVVCIGAPLLPVWANARLVVVRGSGSLEGATPKHSPTEWDDVLGAAPDGTAPPPPDVSRLSNAELDRLGARTYATVWDGHSAWLNVTHTSMTSAVTAWLSEFPADEVPNVNDVVLTDLVYARAVPALVHWTLVLTCLAAGASIACEPPTELVSSAAMLRPTLLFISTRSAQMIEHRLWVPATGALLYSLMRRVNMNLLRNGLFPRGRLLDNWIVAPLRTAIGVSGVRAAVLAGNGTAADQTLLDALRLYLGVPVMHAYVPAQLRCDTHAALITAPASTSNLYDLQAFAPESVDDESARCLAAPVGPPSVALELKLVHDSPAVARYATELEHLRAGGHAADPIGEVYVRGYTLTARDHDATTISPWHATGDVGLMRTNGTLVVVAPRGADEAGMLPSTVSSMDMSQRLARSAASVVRRSAAAAAAPALLLGCALACVSGAEARHMTPQRRGVSLVPRAATVPPLNTTMVDVALDGVLSSQRASWEQGVLQSAVTEYLYPNWTFFKKPDSQLFPPPRSVASVAQPVALLRLAEKSVSSQDAAGRLASLITGDERMNEGATMDSASCGEGVLVGAWINEGFPNQAPAPQSTYGAAAQRQLLYLLRNVTRTPTGALSQRVSPRTVQLWSDSAYMGPPFLAAYGVMTGNETLVRMAYEQLQLQRAALRITRGPGTGLWHHIVQFNGRNKTPHPIDSRAWLSGLGWAAAGMLRVAAMISASPWAQAMHVPHDNLLQWTDELLKAVYQNVDGTTGLLPNNANNASSFRDASGTALVTYAAFRLGSMDASRQQYVEQAERAYQTLSSGLSPASSFVDGLLTVNELNTSAPGPTSTESLSFMILMSAARRDYYAGNVTGAPGAPGPQPAPDTHGGAARPGAPLPLVVALAAATLALVFVPL</sequence>
<accession>A0A1M8A0K5</accession>
<keyword evidence="3" id="KW-0812">Transmembrane</keyword>
<dbReference type="GO" id="GO:0016787">
    <property type="term" value="F:hydrolase activity"/>
    <property type="evidence" value="ECO:0007669"/>
    <property type="project" value="UniProtKB-KW"/>
</dbReference>
<feature type="transmembrane region" description="Helical" evidence="3">
    <location>
        <begin position="12"/>
        <end position="30"/>
    </location>
</feature>
<dbReference type="EMBL" id="LT671821">
    <property type="protein sequence ID" value="SHO75982.1"/>
    <property type="molecule type" value="Genomic_DNA"/>
</dbReference>
<dbReference type="SUPFAM" id="SSF48208">
    <property type="entry name" value="Six-hairpin glycosidases"/>
    <property type="match status" value="1"/>
</dbReference>
<dbReference type="InterPro" id="IPR008928">
    <property type="entry name" value="6-hairpin_glycosidase_sf"/>
</dbReference>
<gene>
    <name evidence="4" type="ORF">MSYG_0316</name>
</gene>